<evidence type="ECO:0000313" key="1">
    <source>
        <dbReference type="EMBL" id="QHU16261.1"/>
    </source>
</evidence>
<accession>A0A6C0KGE2</accession>
<proteinExistence type="predicted"/>
<organism evidence="1">
    <name type="scientific">viral metagenome</name>
    <dbReference type="NCBI Taxonomy" id="1070528"/>
    <lineage>
        <taxon>unclassified sequences</taxon>
        <taxon>metagenomes</taxon>
        <taxon>organismal metagenomes</taxon>
    </lineage>
</organism>
<dbReference type="AlphaFoldDB" id="A0A6C0KGE2"/>
<name>A0A6C0KGE2_9ZZZZ</name>
<reference evidence="1" key="1">
    <citation type="journal article" date="2020" name="Nature">
        <title>Giant virus diversity and host interactions through global metagenomics.</title>
        <authorList>
            <person name="Schulz F."/>
            <person name="Roux S."/>
            <person name="Paez-Espino D."/>
            <person name="Jungbluth S."/>
            <person name="Walsh D.A."/>
            <person name="Denef V.J."/>
            <person name="McMahon K.D."/>
            <person name="Konstantinidis K.T."/>
            <person name="Eloe-Fadrosh E.A."/>
            <person name="Kyrpides N.C."/>
            <person name="Woyke T."/>
        </authorList>
    </citation>
    <scope>NUCLEOTIDE SEQUENCE</scope>
    <source>
        <strain evidence="1">GVMAG-S-3300011013-78</strain>
    </source>
</reference>
<protein>
    <submittedName>
        <fullName evidence="1">Uncharacterized protein</fullName>
    </submittedName>
</protein>
<sequence>MESNYSIHFMTYANQKFADAKKRLLDEAKSFYSFKSIQGFGPENLPQQFIHQFRNILSVPRGAGYWIWRPFLLYSKLNELKENEFIVYLDAGCKLNKQGLDKFYEYIKLLNDSEYGVLSFQMSGNHGPGGLEREKYWTTSQIFKYFNIDTQSDIANSGQYLGGVLILKKNKHLMKLMDLYIKALVDHPLMFTDFYNHTQQHPEFRDNRHDQSIFSLIRKIHGSVVIDGDESWMVPFGQGESLKYPFWATRSKT</sequence>
<dbReference type="EMBL" id="MN740878">
    <property type="protein sequence ID" value="QHU16261.1"/>
    <property type="molecule type" value="Genomic_DNA"/>
</dbReference>